<evidence type="ECO:0000313" key="2">
    <source>
        <dbReference type="EMBL" id="KAK3490294.1"/>
    </source>
</evidence>
<dbReference type="Proteomes" id="UP001285908">
    <property type="component" value="Unassembled WGS sequence"/>
</dbReference>
<dbReference type="RefSeq" id="XP_062691477.1">
    <property type="nucleotide sequence ID" value="XM_062838252.1"/>
</dbReference>
<feature type="region of interest" description="Disordered" evidence="1">
    <location>
        <begin position="21"/>
        <end position="50"/>
    </location>
</feature>
<feature type="region of interest" description="Disordered" evidence="1">
    <location>
        <begin position="134"/>
        <end position="159"/>
    </location>
</feature>
<keyword evidence="3" id="KW-1185">Reference proteome</keyword>
<name>A0AAJ0I4U0_9PEZI</name>
<gene>
    <name evidence="2" type="ORF">B0T23DRAFT_396481</name>
</gene>
<evidence type="ECO:0000313" key="3">
    <source>
        <dbReference type="Proteomes" id="UP001285908"/>
    </source>
</evidence>
<protein>
    <submittedName>
        <fullName evidence="2">Uncharacterized protein</fullName>
    </submittedName>
</protein>
<comment type="caution">
    <text evidence="2">The sequence shown here is derived from an EMBL/GenBank/DDBJ whole genome shotgun (WGS) entry which is preliminary data.</text>
</comment>
<feature type="compositionally biased region" description="Low complexity" evidence="1">
    <location>
        <begin position="31"/>
        <end position="48"/>
    </location>
</feature>
<dbReference type="GeneID" id="87875874"/>
<evidence type="ECO:0000256" key="1">
    <source>
        <dbReference type="SAM" id="MobiDB-lite"/>
    </source>
</evidence>
<proteinExistence type="predicted"/>
<dbReference type="AlphaFoldDB" id="A0AAJ0I4U0"/>
<accession>A0AAJ0I4U0</accession>
<dbReference type="EMBL" id="JAULSX010000005">
    <property type="protein sequence ID" value="KAK3490294.1"/>
    <property type="molecule type" value="Genomic_DNA"/>
</dbReference>
<reference evidence="2 3" key="1">
    <citation type="journal article" date="2023" name="Mol. Phylogenet. Evol.">
        <title>Genome-scale phylogeny and comparative genomics of the fungal order Sordariales.</title>
        <authorList>
            <person name="Hensen N."/>
            <person name="Bonometti L."/>
            <person name="Westerberg I."/>
            <person name="Brannstrom I.O."/>
            <person name="Guillou S."/>
            <person name="Cros-Aarteil S."/>
            <person name="Calhoun S."/>
            <person name="Haridas S."/>
            <person name="Kuo A."/>
            <person name="Mondo S."/>
            <person name="Pangilinan J."/>
            <person name="Riley R."/>
            <person name="LaButti K."/>
            <person name="Andreopoulos B."/>
            <person name="Lipzen A."/>
            <person name="Chen C."/>
            <person name="Yan M."/>
            <person name="Daum C."/>
            <person name="Ng V."/>
            <person name="Clum A."/>
            <person name="Steindorff A."/>
            <person name="Ohm R.A."/>
            <person name="Martin F."/>
            <person name="Silar P."/>
            <person name="Natvig D.O."/>
            <person name="Lalanne C."/>
            <person name="Gautier V."/>
            <person name="Ament-Velasquez S.L."/>
            <person name="Kruys A."/>
            <person name="Hutchinson M.I."/>
            <person name="Powell A.J."/>
            <person name="Barry K."/>
            <person name="Miller A.N."/>
            <person name="Grigoriev I.V."/>
            <person name="Debuchy R."/>
            <person name="Gladieux P."/>
            <person name="Hiltunen Thoren M."/>
            <person name="Johannesson H."/>
        </authorList>
    </citation>
    <scope>NUCLEOTIDE SEQUENCE [LARGE SCALE GENOMIC DNA]</scope>
    <source>
        <strain evidence="2 3">FGSC 10403</strain>
    </source>
</reference>
<sequence length="244" mass="26183">MEVKGVTTLFSLPCRWHQLSLGPHPGSQSVPIPKTTTTPDTTGQPGDPAKGARSLVWCVSGLSLRASSVLRAGQRLRTQRMASVDFSGPGCSLSYPPVLPHVSKNGGTELAWARQVAGVVAVVREVAERYHGTRGTLSTDAREIQRHSERASPPGEKSHDVIVEGRLPAYPAVAAMHPSRNRQPVPCEASQCLSGLSSKCQTVRAWGLPKTDSMASDVRTEGAIPDRHWAIRLLLAGKDLRGFS</sequence>
<organism evidence="2 3">
    <name type="scientific">Neurospora hispaniola</name>
    <dbReference type="NCBI Taxonomy" id="588809"/>
    <lineage>
        <taxon>Eukaryota</taxon>
        <taxon>Fungi</taxon>
        <taxon>Dikarya</taxon>
        <taxon>Ascomycota</taxon>
        <taxon>Pezizomycotina</taxon>
        <taxon>Sordariomycetes</taxon>
        <taxon>Sordariomycetidae</taxon>
        <taxon>Sordariales</taxon>
        <taxon>Sordariaceae</taxon>
        <taxon>Neurospora</taxon>
    </lineage>
</organism>
<feature type="compositionally biased region" description="Basic and acidic residues" evidence="1">
    <location>
        <begin position="140"/>
        <end position="159"/>
    </location>
</feature>